<comment type="caution">
    <text evidence="2">The sequence shown here is derived from an EMBL/GenBank/DDBJ whole genome shotgun (WGS) entry which is preliminary data.</text>
</comment>
<evidence type="ECO:0000313" key="2">
    <source>
        <dbReference type="EMBL" id="KAJ8410409.1"/>
    </source>
</evidence>
<gene>
    <name evidence="2" type="ORF">AAFF_G00203900</name>
</gene>
<accession>A0AAD7SX56</accession>
<evidence type="ECO:0000313" key="3">
    <source>
        <dbReference type="Proteomes" id="UP001221898"/>
    </source>
</evidence>
<dbReference type="AlphaFoldDB" id="A0AAD7SX56"/>
<feature type="compositionally biased region" description="Pro residues" evidence="1">
    <location>
        <begin position="34"/>
        <end position="43"/>
    </location>
</feature>
<name>A0AAD7SX56_9TELE</name>
<dbReference type="EMBL" id="JAINUG010000027">
    <property type="protein sequence ID" value="KAJ8410409.1"/>
    <property type="molecule type" value="Genomic_DNA"/>
</dbReference>
<dbReference type="Proteomes" id="UP001221898">
    <property type="component" value="Unassembled WGS sequence"/>
</dbReference>
<proteinExistence type="predicted"/>
<evidence type="ECO:0000256" key="1">
    <source>
        <dbReference type="SAM" id="MobiDB-lite"/>
    </source>
</evidence>
<organism evidence="2 3">
    <name type="scientific">Aldrovandia affinis</name>
    <dbReference type="NCBI Taxonomy" id="143900"/>
    <lineage>
        <taxon>Eukaryota</taxon>
        <taxon>Metazoa</taxon>
        <taxon>Chordata</taxon>
        <taxon>Craniata</taxon>
        <taxon>Vertebrata</taxon>
        <taxon>Euteleostomi</taxon>
        <taxon>Actinopterygii</taxon>
        <taxon>Neopterygii</taxon>
        <taxon>Teleostei</taxon>
        <taxon>Notacanthiformes</taxon>
        <taxon>Halosauridae</taxon>
        <taxon>Aldrovandia</taxon>
    </lineage>
</organism>
<reference evidence="2" key="1">
    <citation type="journal article" date="2023" name="Science">
        <title>Genome structures resolve the early diversification of teleost fishes.</title>
        <authorList>
            <person name="Parey E."/>
            <person name="Louis A."/>
            <person name="Montfort J."/>
            <person name="Bouchez O."/>
            <person name="Roques C."/>
            <person name="Iampietro C."/>
            <person name="Lluch J."/>
            <person name="Castinel A."/>
            <person name="Donnadieu C."/>
            <person name="Desvignes T."/>
            <person name="Floi Bucao C."/>
            <person name="Jouanno E."/>
            <person name="Wen M."/>
            <person name="Mejri S."/>
            <person name="Dirks R."/>
            <person name="Jansen H."/>
            <person name="Henkel C."/>
            <person name="Chen W.J."/>
            <person name="Zahm M."/>
            <person name="Cabau C."/>
            <person name="Klopp C."/>
            <person name="Thompson A.W."/>
            <person name="Robinson-Rechavi M."/>
            <person name="Braasch I."/>
            <person name="Lecointre G."/>
            <person name="Bobe J."/>
            <person name="Postlethwait J.H."/>
            <person name="Berthelot C."/>
            <person name="Roest Crollius H."/>
            <person name="Guiguen Y."/>
        </authorList>
    </citation>
    <scope>NUCLEOTIDE SEQUENCE</scope>
    <source>
        <strain evidence="2">NC1722</strain>
    </source>
</reference>
<protein>
    <submittedName>
        <fullName evidence="2">Uncharacterized protein</fullName>
    </submittedName>
</protein>
<feature type="region of interest" description="Disordered" evidence="1">
    <location>
        <begin position="1"/>
        <end position="51"/>
    </location>
</feature>
<sequence length="110" mass="12304">MKEERGSGLKGPTETGARQMGRPPPWIPSRKRPPGSPPAPPVLSRPVLSKADNPQIRWDMKGLWKEQLLRPSWVATAFRYKRSSGTQLFSNWDLLPLPPGKTALSVLPRL</sequence>
<keyword evidence="3" id="KW-1185">Reference proteome</keyword>